<dbReference type="Proteomes" id="UP000355283">
    <property type="component" value="Unassembled WGS sequence"/>
</dbReference>
<dbReference type="EMBL" id="SDOX01000021">
    <property type="protein sequence ID" value="TFJ83868.1"/>
    <property type="molecule type" value="Genomic_DNA"/>
</dbReference>
<evidence type="ECO:0000313" key="3">
    <source>
        <dbReference type="Proteomes" id="UP000355283"/>
    </source>
</evidence>
<evidence type="ECO:0008006" key="4">
    <source>
        <dbReference type="Google" id="ProtNLM"/>
    </source>
</evidence>
<dbReference type="GO" id="GO:0016020">
    <property type="term" value="C:membrane"/>
    <property type="evidence" value="ECO:0007669"/>
    <property type="project" value="TreeGrafter"/>
</dbReference>
<proteinExistence type="predicted"/>
<feature type="transmembrane region" description="Helical" evidence="1">
    <location>
        <begin position="44"/>
        <end position="65"/>
    </location>
</feature>
<keyword evidence="1" id="KW-0812">Transmembrane</keyword>
<dbReference type="Pfam" id="PF13301">
    <property type="entry name" value="DUF4079"/>
    <property type="match status" value="1"/>
</dbReference>
<name>A0A4D9D5E2_9STRA</name>
<dbReference type="AlphaFoldDB" id="A0A4D9D5E2"/>
<organism evidence="2 3">
    <name type="scientific">Nannochloropsis salina CCMP1776</name>
    <dbReference type="NCBI Taxonomy" id="1027361"/>
    <lineage>
        <taxon>Eukaryota</taxon>
        <taxon>Sar</taxon>
        <taxon>Stramenopiles</taxon>
        <taxon>Ochrophyta</taxon>
        <taxon>Eustigmatophyceae</taxon>
        <taxon>Eustigmatales</taxon>
        <taxon>Monodopsidaceae</taxon>
        <taxon>Microchloropsis</taxon>
        <taxon>Microchloropsis salina</taxon>
    </lineage>
</organism>
<keyword evidence="1" id="KW-0472">Membrane</keyword>
<dbReference type="OrthoDB" id="2020012at2759"/>
<protein>
    <recommendedName>
        <fullName evidence="4">Cytochrome b561 domain-containing protein</fullName>
    </recommendedName>
</protein>
<keyword evidence="3" id="KW-1185">Reference proteome</keyword>
<keyword evidence="1" id="KW-1133">Transmembrane helix</keyword>
<dbReference type="PANTHER" id="PTHR36738">
    <property type="entry name" value="EXPRESSED PROTEIN"/>
    <property type="match status" value="1"/>
</dbReference>
<accession>A0A4D9D5E2</accession>
<feature type="transmembrane region" description="Helical" evidence="1">
    <location>
        <begin position="77"/>
        <end position="98"/>
    </location>
</feature>
<evidence type="ECO:0000256" key="1">
    <source>
        <dbReference type="SAM" id="Phobius"/>
    </source>
</evidence>
<reference evidence="2 3" key="1">
    <citation type="submission" date="2019-01" db="EMBL/GenBank/DDBJ databases">
        <title>Nuclear Genome Assembly of the Microalgal Biofuel strain Nannochloropsis salina CCMP1776.</title>
        <authorList>
            <person name="Hovde B."/>
        </authorList>
    </citation>
    <scope>NUCLEOTIDE SEQUENCE [LARGE SCALE GENOMIC DNA]</scope>
    <source>
        <strain evidence="2 3">CCMP1776</strain>
    </source>
</reference>
<dbReference type="PANTHER" id="PTHR36738:SF1">
    <property type="entry name" value="EXPRESSED PROTEIN"/>
    <property type="match status" value="1"/>
</dbReference>
<comment type="caution">
    <text evidence="2">The sequence shown here is derived from an EMBL/GenBank/DDBJ whole genome shotgun (WGS) entry which is preliminary data.</text>
</comment>
<feature type="transmembrane region" description="Helical" evidence="1">
    <location>
        <begin position="110"/>
        <end position="133"/>
    </location>
</feature>
<feature type="transmembrane region" description="Helical" evidence="1">
    <location>
        <begin position="6"/>
        <end position="23"/>
    </location>
</feature>
<sequence>MWDGRHRGIVLTTMATFGAYLGWKIRSGDGDVEFTGKTARELHPTLMGLAFLFFFLGGQGGLVLLDVQNHPILNSTHAVTGLIGIALLAMQALLPKLFDGDNGNSARTIHAYLGTATMALLFIHAGFGLQLGFSL</sequence>
<dbReference type="Gene3D" id="1.20.120.1770">
    <property type="match status" value="1"/>
</dbReference>
<gene>
    <name evidence="2" type="ORF">NSK_004965</name>
</gene>
<dbReference type="InterPro" id="IPR025067">
    <property type="entry name" value="DUF4079"/>
</dbReference>
<evidence type="ECO:0000313" key="2">
    <source>
        <dbReference type="EMBL" id="TFJ83868.1"/>
    </source>
</evidence>